<dbReference type="PANTHER" id="PTHR34280:SF11">
    <property type="entry name" value="TRANSMEMBRANE PROTEIN"/>
    <property type="match status" value="1"/>
</dbReference>
<dbReference type="Proteomes" id="UP000504610">
    <property type="component" value="Chromosome 4"/>
</dbReference>
<evidence type="ECO:0000313" key="2">
    <source>
        <dbReference type="Proteomes" id="UP000504610"/>
    </source>
</evidence>
<dbReference type="InterPro" id="IPR038947">
    <property type="entry name" value="At3g27210-like"/>
</dbReference>
<feature type="compositionally biased region" description="Basic residues" evidence="1">
    <location>
        <begin position="230"/>
        <end position="239"/>
    </location>
</feature>
<dbReference type="GeneID" id="108850680"/>
<name>A0A6J0N6X0_RAPSA</name>
<organism evidence="2 3">
    <name type="scientific">Raphanus sativus</name>
    <name type="common">Radish</name>
    <name type="synonym">Raphanus raphanistrum var. sativus</name>
    <dbReference type="NCBI Taxonomy" id="3726"/>
    <lineage>
        <taxon>Eukaryota</taxon>
        <taxon>Viridiplantae</taxon>
        <taxon>Streptophyta</taxon>
        <taxon>Embryophyta</taxon>
        <taxon>Tracheophyta</taxon>
        <taxon>Spermatophyta</taxon>
        <taxon>Magnoliopsida</taxon>
        <taxon>eudicotyledons</taxon>
        <taxon>Gunneridae</taxon>
        <taxon>Pentapetalae</taxon>
        <taxon>rosids</taxon>
        <taxon>malvids</taxon>
        <taxon>Brassicales</taxon>
        <taxon>Brassicaceae</taxon>
        <taxon>Brassiceae</taxon>
        <taxon>Raphanus</taxon>
    </lineage>
</organism>
<gene>
    <name evidence="3" type="primary">LOC108850680</name>
</gene>
<dbReference type="AlphaFoldDB" id="A0A6J0N6X0"/>
<dbReference type="RefSeq" id="XP_018479673.2">
    <property type="nucleotide sequence ID" value="XM_018624171.2"/>
</dbReference>
<reference evidence="3" key="2">
    <citation type="submission" date="2025-08" db="UniProtKB">
        <authorList>
            <consortium name="RefSeq"/>
        </authorList>
    </citation>
    <scope>IDENTIFICATION</scope>
    <source>
        <tissue evidence="3">Leaf</tissue>
    </source>
</reference>
<protein>
    <submittedName>
        <fullName evidence="3">Uncharacterized protein At3g27210</fullName>
    </submittedName>
</protein>
<feature type="region of interest" description="Disordered" evidence="1">
    <location>
        <begin position="176"/>
        <end position="239"/>
    </location>
</feature>
<feature type="compositionally biased region" description="Polar residues" evidence="1">
    <location>
        <begin position="27"/>
        <end position="45"/>
    </location>
</feature>
<accession>A0A6J0N6X0</accession>
<keyword evidence="2" id="KW-1185">Reference proteome</keyword>
<sequence>MAIPESPMKDNYSIPVDNSPEKAEENGSVQDKPNFTFPSTKNISESPIKENLVRAATLTTAPSEISPSVTKVKYHRSFSSSKRSYGSSKDEAFFDTHQWLQSDSEDDFFSVNGDFTPSRGNTPKCSFSDKHPRFHNPLFEEEKSRAVSFSYTPAPRRKKLAELFRESIREHREAIFEESLESQSEVNKKSSGDNSGELNVIEDFEKDKSMNNHHRCLPRLSALKGSLMEKRKKKKTHMT</sequence>
<dbReference type="OrthoDB" id="1925325at2759"/>
<proteinExistence type="predicted"/>
<dbReference type="KEGG" id="rsz:108850680"/>
<dbReference type="PANTHER" id="PTHR34280">
    <property type="entry name" value="OS01G0920100 PROTEIN"/>
    <property type="match status" value="1"/>
</dbReference>
<evidence type="ECO:0000313" key="3">
    <source>
        <dbReference type="RefSeq" id="XP_018479673.2"/>
    </source>
</evidence>
<feature type="region of interest" description="Disordered" evidence="1">
    <location>
        <begin position="1"/>
        <end position="48"/>
    </location>
</feature>
<reference evidence="2" key="1">
    <citation type="journal article" date="2019" name="Database">
        <title>The radish genome database (RadishGD): an integrated information resource for radish genomics.</title>
        <authorList>
            <person name="Yu H.J."/>
            <person name="Baek S."/>
            <person name="Lee Y.J."/>
            <person name="Cho A."/>
            <person name="Mun J.H."/>
        </authorList>
    </citation>
    <scope>NUCLEOTIDE SEQUENCE [LARGE SCALE GENOMIC DNA]</scope>
    <source>
        <strain evidence="2">cv. WK10039</strain>
    </source>
</reference>
<evidence type="ECO:0000256" key="1">
    <source>
        <dbReference type="SAM" id="MobiDB-lite"/>
    </source>
</evidence>